<comment type="function">
    <text evidence="3">Necessary for the splicing of pre-mRNA. Has a role in the recognition of the branch site (5'-UACUAAC-3'), the pyrimidine tract and the 3'-splice site at the 3'-end of introns.</text>
</comment>
<evidence type="ECO:0000256" key="3">
    <source>
        <dbReference type="RuleBase" id="RU367126"/>
    </source>
</evidence>
<keyword evidence="3" id="KW-0747">Spliceosome</keyword>
<accession>A0ABP0GLR5</accession>
<evidence type="ECO:0000256" key="1">
    <source>
        <dbReference type="ARBA" id="ARBA00022884"/>
    </source>
</evidence>
<keyword evidence="3" id="KW-0539">Nucleus</keyword>
<dbReference type="PANTHER" id="PTHR11208">
    <property type="entry name" value="RNA-BINDING PROTEIN RELATED"/>
    <property type="match status" value="1"/>
</dbReference>
<dbReference type="SUPFAM" id="SSF54791">
    <property type="entry name" value="Eukaryotic type KH-domain (KH-domain type I)"/>
    <property type="match status" value="1"/>
</dbReference>
<sequence>MADHMDTKYLPELMAEKDSIDPSFIHAVRLISKEIDNIKNPAPKDDEKSKEENIEFADVFDPKPPKLTVNIKIPTEEFPQVNFVGRLIGPGGATLKGIQEVTSTKISILGKGSVRDRKKVSLPGKLLLCAK</sequence>
<name>A0ABP0GLR5_CLALP</name>
<keyword evidence="3" id="KW-0479">Metal-binding</keyword>
<dbReference type="InterPro" id="IPR036612">
    <property type="entry name" value="KH_dom_type_1_sf"/>
</dbReference>
<dbReference type="Pfam" id="PF22675">
    <property type="entry name" value="KH-I_KHDC4-BBP"/>
    <property type="match status" value="1"/>
</dbReference>
<dbReference type="PANTHER" id="PTHR11208:SF45">
    <property type="entry name" value="SPLICING FACTOR 1"/>
    <property type="match status" value="1"/>
</dbReference>
<keyword evidence="3" id="KW-0508">mRNA splicing</keyword>
<keyword evidence="7" id="KW-1185">Reference proteome</keyword>
<dbReference type="PROSITE" id="PS50084">
    <property type="entry name" value="KH_TYPE_1"/>
    <property type="match status" value="1"/>
</dbReference>
<feature type="domain" description="KHDRBS Qua1" evidence="4">
    <location>
        <begin position="8"/>
        <end position="60"/>
    </location>
</feature>
<keyword evidence="3" id="KW-0862">Zinc</keyword>
<organism evidence="6 7">
    <name type="scientific">Clavelina lepadiformis</name>
    <name type="common">Light-bulb sea squirt</name>
    <name type="synonym">Ascidia lepadiformis</name>
    <dbReference type="NCBI Taxonomy" id="159417"/>
    <lineage>
        <taxon>Eukaryota</taxon>
        <taxon>Metazoa</taxon>
        <taxon>Chordata</taxon>
        <taxon>Tunicata</taxon>
        <taxon>Ascidiacea</taxon>
        <taxon>Aplousobranchia</taxon>
        <taxon>Clavelinidae</taxon>
        <taxon>Clavelina</taxon>
    </lineage>
</organism>
<proteinExistence type="inferred from homology"/>
<keyword evidence="3" id="KW-0863">Zinc-finger</keyword>
<dbReference type="InterPro" id="IPR032571">
    <property type="entry name" value="Qua1_dom"/>
</dbReference>
<dbReference type="Gene3D" id="3.30.1370.10">
    <property type="entry name" value="K Homology domain, type 1"/>
    <property type="match status" value="1"/>
</dbReference>
<comment type="similarity">
    <text evidence="3">Belongs to the BBP/SF1 family.</text>
</comment>
<evidence type="ECO:0000313" key="7">
    <source>
        <dbReference type="Proteomes" id="UP001642483"/>
    </source>
</evidence>
<gene>
    <name evidence="6" type="ORF">CVLEPA_LOCUS23704</name>
</gene>
<dbReference type="InterPro" id="IPR045071">
    <property type="entry name" value="BBP-like"/>
</dbReference>
<dbReference type="Proteomes" id="UP001642483">
    <property type="component" value="Unassembled WGS sequence"/>
</dbReference>
<evidence type="ECO:0000256" key="2">
    <source>
        <dbReference type="PROSITE-ProRule" id="PRU00117"/>
    </source>
</evidence>
<keyword evidence="1 2" id="KW-0694">RNA-binding</keyword>
<evidence type="ECO:0000259" key="4">
    <source>
        <dbReference type="Pfam" id="PF16274"/>
    </source>
</evidence>
<reference evidence="6 7" key="1">
    <citation type="submission" date="2024-02" db="EMBL/GenBank/DDBJ databases">
        <authorList>
            <person name="Daric V."/>
            <person name="Darras S."/>
        </authorList>
    </citation>
    <scope>NUCLEOTIDE SEQUENCE [LARGE SCALE GENOMIC DNA]</scope>
</reference>
<evidence type="ECO:0000259" key="5">
    <source>
        <dbReference type="Pfam" id="PF22675"/>
    </source>
</evidence>
<dbReference type="EMBL" id="CAWYQH010000119">
    <property type="protein sequence ID" value="CAK8691110.1"/>
    <property type="molecule type" value="Genomic_DNA"/>
</dbReference>
<dbReference type="InterPro" id="IPR055256">
    <property type="entry name" value="KH_1_KHDC4/BBP-like"/>
</dbReference>
<feature type="domain" description="KHDC4/BBP-like KH-domain type I" evidence="5">
    <location>
        <begin position="79"/>
        <end position="117"/>
    </location>
</feature>
<keyword evidence="3" id="KW-0507">mRNA processing</keyword>
<protein>
    <recommendedName>
        <fullName evidence="3">Branchpoint-bridging protein</fullName>
    </recommendedName>
</protein>
<comment type="caution">
    <text evidence="6">The sequence shown here is derived from an EMBL/GenBank/DDBJ whole genome shotgun (WGS) entry which is preliminary data.</text>
</comment>
<dbReference type="Pfam" id="PF16274">
    <property type="entry name" value="Qua1"/>
    <property type="match status" value="1"/>
</dbReference>
<evidence type="ECO:0000313" key="6">
    <source>
        <dbReference type="EMBL" id="CAK8691110.1"/>
    </source>
</evidence>
<comment type="subcellular location">
    <subcellularLocation>
        <location evidence="3">Nucleus</location>
    </subcellularLocation>
</comment>